<feature type="compositionally biased region" description="Low complexity" evidence="2">
    <location>
        <begin position="819"/>
        <end position="829"/>
    </location>
</feature>
<feature type="compositionally biased region" description="Low complexity" evidence="2">
    <location>
        <begin position="955"/>
        <end position="981"/>
    </location>
</feature>
<dbReference type="PROSITE" id="PS51462">
    <property type="entry name" value="NUDIX"/>
    <property type="match status" value="1"/>
</dbReference>
<feature type="compositionally biased region" description="Basic and acidic residues" evidence="2">
    <location>
        <begin position="708"/>
        <end position="726"/>
    </location>
</feature>
<feature type="region of interest" description="Disordered" evidence="2">
    <location>
        <begin position="437"/>
        <end position="480"/>
    </location>
</feature>
<feature type="domain" description="BRCT" evidence="3">
    <location>
        <begin position="596"/>
        <end position="682"/>
    </location>
</feature>
<dbReference type="InterPro" id="IPR015797">
    <property type="entry name" value="NUDIX_hydrolase-like_dom_sf"/>
</dbReference>
<reference evidence="5" key="2">
    <citation type="submission" date="2023-05" db="EMBL/GenBank/DDBJ databases">
        <authorList>
            <consortium name="Lawrence Berkeley National Laboratory"/>
            <person name="Steindorff A."/>
            <person name="Hensen N."/>
            <person name="Bonometti L."/>
            <person name="Westerberg I."/>
            <person name="Brannstrom I.O."/>
            <person name="Guillou S."/>
            <person name="Cros-Aarteil S."/>
            <person name="Calhoun S."/>
            <person name="Haridas S."/>
            <person name="Kuo A."/>
            <person name="Mondo S."/>
            <person name="Pangilinan J."/>
            <person name="Riley R."/>
            <person name="Labutti K."/>
            <person name="Andreopoulos B."/>
            <person name="Lipzen A."/>
            <person name="Chen C."/>
            <person name="Yanf M."/>
            <person name="Daum C."/>
            <person name="Ng V."/>
            <person name="Clum A."/>
            <person name="Ohm R."/>
            <person name="Martin F."/>
            <person name="Silar P."/>
            <person name="Natvig D."/>
            <person name="Lalanne C."/>
            <person name="Gautier V."/>
            <person name="Ament-Velasquez S.L."/>
            <person name="Kruys A."/>
            <person name="Hutchinson M.I."/>
            <person name="Powell A.J."/>
            <person name="Barry K."/>
            <person name="Miller A.N."/>
            <person name="Grigoriev I.V."/>
            <person name="Debuchy R."/>
            <person name="Gladieux P."/>
            <person name="Thoren M.H."/>
            <person name="Johannesson H."/>
        </authorList>
    </citation>
    <scope>NUCLEOTIDE SEQUENCE</scope>
    <source>
        <strain evidence="5">CBS 359.72</strain>
    </source>
</reference>
<dbReference type="InterPro" id="IPR001357">
    <property type="entry name" value="BRCT_dom"/>
</dbReference>
<protein>
    <submittedName>
        <fullName evidence="5">Uncharacterized protein</fullName>
    </submittedName>
</protein>
<dbReference type="PANTHER" id="PTHR13561:SF20">
    <property type="entry name" value="DNA TOPOISOMERASE 2-BINDING PROTEIN 1"/>
    <property type="match status" value="1"/>
</dbReference>
<feature type="region of interest" description="Disordered" evidence="2">
    <location>
        <begin position="801"/>
        <end position="888"/>
    </location>
</feature>
<dbReference type="Gene3D" id="3.90.79.10">
    <property type="entry name" value="Nucleoside Triphosphate Pyrophosphohydrolase"/>
    <property type="match status" value="1"/>
</dbReference>
<dbReference type="CDD" id="cd18433">
    <property type="entry name" value="BRCT_Rad4_rpt3"/>
    <property type="match status" value="1"/>
</dbReference>
<evidence type="ECO:0000259" key="3">
    <source>
        <dbReference type="PROSITE" id="PS50172"/>
    </source>
</evidence>
<feature type="compositionally biased region" description="Low complexity" evidence="2">
    <location>
        <begin position="910"/>
        <end position="927"/>
    </location>
</feature>
<feature type="compositionally biased region" description="Basic and acidic residues" evidence="2">
    <location>
        <begin position="382"/>
        <end position="407"/>
    </location>
</feature>
<dbReference type="Pfam" id="PF00533">
    <property type="entry name" value="BRCT"/>
    <property type="match status" value="1"/>
</dbReference>
<feature type="domain" description="BRCT" evidence="3">
    <location>
        <begin position="169"/>
        <end position="242"/>
    </location>
</feature>
<keyword evidence="1" id="KW-0677">Repeat</keyword>
<proteinExistence type="predicted"/>
<keyword evidence="6" id="KW-1185">Reference proteome</keyword>
<dbReference type="GO" id="GO:0006270">
    <property type="term" value="P:DNA replication initiation"/>
    <property type="evidence" value="ECO:0007669"/>
    <property type="project" value="TreeGrafter"/>
</dbReference>
<name>A0AAN7CYC3_9PEZI</name>
<organism evidence="5 6">
    <name type="scientific">Corynascus novoguineensis</name>
    <dbReference type="NCBI Taxonomy" id="1126955"/>
    <lineage>
        <taxon>Eukaryota</taxon>
        <taxon>Fungi</taxon>
        <taxon>Dikarya</taxon>
        <taxon>Ascomycota</taxon>
        <taxon>Pezizomycotina</taxon>
        <taxon>Sordariomycetes</taxon>
        <taxon>Sordariomycetidae</taxon>
        <taxon>Sordariales</taxon>
        <taxon>Chaetomiaceae</taxon>
        <taxon>Corynascus</taxon>
    </lineage>
</organism>
<evidence type="ECO:0000256" key="2">
    <source>
        <dbReference type="SAM" id="MobiDB-lite"/>
    </source>
</evidence>
<dbReference type="PROSITE" id="PS50172">
    <property type="entry name" value="BRCT"/>
    <property type="match status" value="3"/>
</dbReference>
<dbReference type="Proteomes" id="UP001303647">
    <property type="component" value="Unassembled WGS sequence"/>
</dbReference>
<feature type="compositionally biased region" description="Basic and acidic residues" evidence="2">
    <location>
        <begin position="756"/>
        <end position="769"/>
    </location>
</feature>
<dbReference type="Gene3D" id="3.40.50.10190">
    <property type="entry name" value="BRCT domain"/>
    <property type="match status" value="4"/>
</dbReference>
<feature type="region of interest" description="Disordered" evidence="2">
    <location>
        <begin position="910"/>
        <end position="983"/>
    </location>
</feature>
<comment type="caution">
    <text evidence="5">The sequence shown here is derived from an EMBL/GenBank/DDBJ whole genome shotgun (WGS) entry which is preliminary data.</text>
</comment>
<dbReference type="InterPro" id="IPR000086">
    <property type="entry name" value="NUDIX_hydrolase_dom"/>
</dbReference>
<dbReference type="AlphaFoldDB" id="A0AAN7CYC3"/>
<reference evidence="5" key="1">
    <citation type="journal article" date="2023" name="Mol. Phylogenet. Evol.">
        <title>Genome-scale phylogeny and comparative genomics of the fungal order Sordariales.</title>
        <authorList>
            <person name="Hensen N."/>
            <person name="Bonometti L."/>
            <person name="Westerberg I."/>
            <person name="Brannstrom I.O."/>
            <person name="Guillou S."/>
            <person name="Cros-Aarteil S."/>
            <person name="Calhoun S."/>
            <person name="Haridas S."/>
            <person name="Kuo A."/>
            <person name="Mondo S."/>
            <person name="Pangilinan J."/>
            <person name="Riley R."/>
            <person name="LaButti K."/>
            <person name="Andreopoulos B."/>
            <person name="Lipzen A."/>
            <person name="Chen C."/>
            <person name="Yan M."/>
            <person name="Daum C."/>
            <person name="Ng V."/>
            <person name="Clum A."/>
            <person name="Steindorff A."/>
            <person name="Ohm R.A."/>
            <person name="Martin F."/>
            <person name="Silar P."/>
            <person name="Natvig D.O."/>
            <person name="Lalanne C."/>
            <person name="Gautier V."/>
            <person name="Ament-Velasquez S.L."/>
            <person name="Kruys A."/>
            <person name="Hutchinson M.I."/>
            <person name="Powell A.J."/>
            <person name="Barry K."/>
            <person name="Miller A.N."/>
            <person name="Grigoriev I.V."/>
            <person name="Debuchy R."/>
            <person name="Gladieux P."/>
            <person name="Hiltunen Thoren M."/>
            <person name="Johannesson H."/>
        </authorList>
    </citation>
    <scope>NUCLEOTIDE SEQUENCE</scope>
    <source>
        <strain evidence="5">CBS 359.72</strain>
    </source>
</reference>
<dbReference type="SUPFAM" id="SSF55811">
    <property type="entry name" value="Nudix"/>
    <property type="match status" value="1"/>
</dbReference>
<dbReference type="CDD" id="cd17731">
    <property type="entry name" value="BRCT_TopBP1_rpt2_like"/>
    <property type="match status" value="1"/>
</dbReference>
<gene>
    <name evidence="5" type="ORF">C7999DRAFT_11588</name>
</gene>
<evidence type="ECO:0000313" key="6">
    <source>
        <dbReference type="Proteomes" id="UP001303647"/>
    </source>
</evidence>
<evidence type="ECO:0000256" key="1">
    <source>
        <dbReference type="ARBA" id="ARBA00022737"/>
    </source>
</evidence>
<feature type="domain" description="BRCT" evidence="3">
    <location>
        <begin position="292"/>
        <end position="369"/>
    </location>
</feature>
<dbReference type="InterPro" id="IPR059215">
    <property type="entry name" value="BRCT2_TopBP1-like"/>
</dbReference>
<feature type="region of interest" description="Disordered" evidence="2">
    <location>
        <begin position="382"/>
        <end position="412"/>
    </location>
</feature>
<feature type="region of interest" description="Disordered" evidence="2">
    <location>
        <begin position="695"/>
        <end position="770"/>
    </location>
</feature>
<feature type="compositionally biased region" description="Basic and acidic residues" evidence="2">
    <location>
        <begin position="867"/>
        <end position="888"/>
    </location>
</feature>
<dbReference type="Pfam" id="PF12738">
    <property type="entry name" value="PTCB-BRCT"/>
    <property type="match status" value="2"/>
</dbReference>
<dbReference type="EMBL" id="MU857612">
    <property type="protein sequence ID" value="KAK4250618.1"/>
    <property type="molecule type" value="Genomic_DNA"/>
</dbReference>
<sequence>MAPLPPPLPEGGLTFTYEPSVAALNISVKSFVAARPIIANAAASAIVFSRATGEDRVLLIQRAPHDSMPLLWEVPGGACDPEDETILHAVGRELWEEAGLKLKRVVRQVGPELALLGKNLWAKVTCEVEVEVEGGDSDTVLPKVTLDPNEHLNRDAMATPPGTFEILFDSAQPFKGVVVCCTSVPTELRADIAAKTTELGGQHKYDLTPDCTHLIVGDYDTPKYRHVAKERPDVRVMAAGWVEAVRNVWVEDAEVDFLALEKEWQLRTFETGGGEPTTDGSQPRRRRLLCCMTGFENPGERQKIIDKIVANGGDYTGDLTKRVTHLIVHKPEGRKYQAAKAWGVATVSVEWVNDSVERGLILDEKLYDPILPQHERGVGAWNKQRERTSSLGKRLRENKATQEEGQRKLRKTASMKLNSQRDNLWGDILGKPQVPGPAPAAIPQQTVLGPAAPSPALITQPTQPPQPAGDKSLDTQGSKLSSFGVPEDGAIFASCCFYVHGFSARKSEILVNTVASLGGLICHSLEEVVSASGAQLAHRFVIVPQTAAPETHPHPPDNVYIITEFYIERCMHKKYFFDPSQHAIGRPFPLFPIPGFEGLVICTAGFTGVDLNQVDKSVRQLGAKYEERFTANVSLLLCASLTAVRKQKLELALAWKVPVVSAEWLWKCIASGSNLPIRQFLFSELKQQLNSPKVLAQAKENSQGKNSTTDKEKRQLSRDEIDKDLLPKAAAKQKQCPDLNESVFVTARENSQQEPSQRRKEPPTTEHDSNITTTHFATALTHALPTNNASISFGDKTLPSGAPLSETSSNSLNRAFTSPRKPGGPAARRPISRVTSEVADSEATEGDIGQLDDLPPQENEENTQKPPDQRPEPPNPEADRKRLEDDKAAAERLAISTKLVTSILDSAATTAITTVPTPAGAALPPGLDASGDETPAELGALSKPKRRKRNILGRAISNVSAASSTSNSGDASAPPAAAGPAVRVDSGAAAVIDAPPLAATQLEYEDPDARRYKEQLMSKMMGKDGAVSFSAAVGPRQEKLTLAEMGGYDAVQQHQQGLYDAASGGGQRRTRRR</sequence>
<dbReference type="Pfam" id="PF00293">
    <property type="entry name" value="NUDIX"/>
    <property type="match status" value="1"/>
</dbReference>
<evidence type="ECO:0000259" key="4">
    <source>
        <dbReference type="PROSITE" id="PS51462"/>
    </source>
</evidence>
<dbReference type="GO" id="GO:0007095">
    <property type="term" value="P:mitotic G2 DNA damage checkpoint signaling"/>
    <property type="evidence" value="ECO:0007669"/>
    <property type="project" value="TreeGrafter"/>
</dbReference>
<feature type="domain" description="Nudix hydrolase" evidence="4">
    <location>
        <begin position="38"/>
        <end position="169"/>
    </location>
</feature>
<dbReference type="InterPro" id="IPR036420">
    <property type="entry name" value="BRCT_dom_sf"/>
</dbReference>
<dbReference type="CDD" id="cd02883">
    <property type="entry name" value="NUDIX_Hydrolase"/>
    <property type="match status" value="1"/>
</dbReference>
<dbReference type="PANTHER" id="PTHR13561">
    <property type="entry name" value="DNA REPLICATION REGULATOR DPB11-RELATED"/>
    <property type="match status" value="1"/>
</dbReference>
<accession>A0AAN7CYC3</accession>
<dbReference type="SMART" id="SM00292">
    <property type="entry name" value="BRCT"/>
    <property type="match status" value="4"/>
</dbReference>
<dbReference type="GO" id="GO:0033314">
    <property type="term" value="P:mitotic DNA replication checkpoint signaling"/>
    <property type="evidence" value="ECO:0007669"/>
    <property type="project" value="TreeGrafter"/>
</dbReference>
<evidence type="ECO:0000313" key="5">
    <source>
        <dbReference type="EMBL" id="KAK4250618.1"/>
    </source>
</evidence>
<feature type="compositionally biased region" description="Polar residues" evidence="2">
    <location>
        <begin position="805"/>
        <end position="816"/>
    </location>
</feature>
<dbReference type="SUPFAM" id="SSF52113">
    <property type="entry name" value="BRCT domain"/>
    <property type="match status" value="4"/>
</dbReference>